<protein>
    <submittedName>
        <fullName evidence="19">SLBB domain-containing protein</fullName>
    </submittedName>
</protein>
<gene>
    <name evidence="19" type="ORF">QM524_00340</name>
</gene>
<evidence type="ECO:0000256" key="4">
    <source>
        <dbReference type="ARBA" id="ARBA00022452"/>
    </source>
</evidence>
<evidence type="ECO:0000256" key="11">
    <source>
        <dbReference type="ARBA" id="ARBA00023136"/>
    </source>
</evidence>
<dbReference type="Gene3D" id="3.10.560.10">
    <property type="entry name" value="Outer membrane lipoprotein wza domain like"/>
    <property type="match status" value="5"/>
</dbReference>
<evidence type="ECO:0000256" key="3">
    <source>
        <dbReference type="ARBA" id="ARBA00022448"/>
    </source>
</evidence>
<evidence type="ECO:0000256" key="1">
    <source>
        <dbReference type="ARBA" id="ARBA00004571"/>
    </source>
</evidence>
<evidence type="ECO:0000256" key="2">
    <source>
        <dbReference type="ARBA" id="ARBA00009450"/>
    </source>
</evidence>
<evidence type="ECO:0000313" key="19">
    <source>
        <dbReference type="EMBL" id="MDI9857641.1"/>
    </source>
</evidence>
<dbReference type="InterPro" id="IPR019554">
    <property type="entry name" value="Soluble_ligand-bd"/>
</dbReference>
<accession>A0ABT6Y2A5</accession>
<keyword evidence="13" id="KW-0998">Cell outer membrane</keyword>
<dbReference type="Pfam" id="PF22461">
    <property type="entry name" value="SLBB_2"/>
    <property type="match status" value="1"/>
</dbReference>
<evidence type="ECO:0000256" key="9">
    <source>
        <dbReference type="ARBA" id="ARBA00023065"/>
    </source>
</evidence>
<evidence type="ECO:0000313" key="20">
    <source>
        <dbReference type="Proteomes" id="UP001236507"/>
    </source>
</evidence>
<dbReference type="PANTHER" id="PTHR33619">
    <property type="entry name" value="POLYSACCHARIDE EXPORT PROTEIN GFCE-RELATED"/>
    <property type="match status" value="1"/>
</dbReference>
<feature type="domain" description="Soluble ligand binding" evidence="17">
    <location>
        <begin position="522"/>
        <end position="561"/>
    </location>
</feature>
<comment type="subcellular location">
    <subcellularLocation>
        <location evidence="1">Cell outer membrane</location>
        <topology evidence="1">Multi-pass membrane protein</topology>
    </subcellularLocation>
</comment>
<keyword evidence="8" id="KW-0625">Polysaccharide transport</keyword>
<evidence type="ECO:0000256" key="7">
    <source>
        <dbReference type="ARBA" id="ARBA00022729"/>
    </source>
</evidence>
<evidence type="ECO:0000256" key="6">
    <source>
        <dbReference type="ARBA" id="ARBA00022692"/>
    </source>
</evidence>
<feature type="transmembrane region" description="Helical" evidence="15">
    <location>
        <begin position="819"/>
        <end position="840"/>
    </location>
</feature>
<evidence type="ECO:0000256" key="8">
    <source>
        <dbReference type="ARBA" id="ARBA00023047"/>
    </source>
</evidence>
<keyword evidence="10" id="KW-0626">Porin</keyword>
<dbReference type="PANTHER" id="PTHR33619:SF3">
    <property type="entry name" value="POLYSACCHARIDE EXPORT PROTEIN GFCE-RELATED"/>
    <property type="match status" value="1"/>
</dbReference>
<dbReference type="InterPro" id="IPR003715">
    <property type="entry name" value="Poly_export_N"/>
</dbReference>
<feature type="domain" description="Soluble ligand binding" evidence="17">
    <location>
        <begin position="392"/>
        <end position="437"/>
    </location>
</feature>
<keyword evidence="11 15" id="KW-0472">Membrane</keyword>
<feature type="domain" description="SLBB" evidence="18">
    <location>
        <begin position="224"/>
        <end position="301"/>
    </location>
</feature>
<evidence type="ECO:0000259" key="16">
    <source>
        <dbReference type="Pfam" id="PF02563"/>
    </source>
</evidence>
<dbReference type="Pfam" id="PF10531">
    <property type="entry name" value="SLBB"/>
    <property type="match status" value="4"/>
</dbReference>
<keyword evidence="9" id="KW-0406">Ion transport</keyword>
<keyword evidence="4" id="KW-1134">Transmembrane beta strand</keyword>
<dbReference type="Proteomes" id="UP001236507">
    <property type="component" value="Unassembled WGS sequence"/>
</dbReference>
<feature type="domain" description="Soluble ligand binding" evidence="17">
    <location>
        <begin position="308"/>
        <end position="353"/>
    </location>
</feature>
<keyword evidence="5" id="KW-0762">Sugar transport</keyword>
<dbReference type="RefSeq" id="WP_283342980.1">
    <property type="nucleotide sequence ID" value="NZ_JASHIF010000002.1"/>
</dbReference>
<organism evidence="19 20">
    <name type="scientific">Flectobacillus roseus</name>
    <dbReference type="NCBI Taxonomy" id="502259"/>
    <lineage>
        <taxon>Bacteria</taxon>
        <taxon>Pseudomonadati</taxon>
        <taxon>Bacteroidota</taxon>
        <taxon>Cytophagia</taxon>
        <taxon>Cytophagales</taxon>
        <taxon>Flectobacillaceae</taxon>
        <taxon>Flectobacillus</taxon>
    </lineage>
</organism>
<keyword evidence="14" id="KW-0449">Lipoprotein</keyword>
<dbReference type="EMBL" id="JASHIF010000002">
    <property type="protein sequence ID" value="MDI9857641.1"/>
    <property type="molecule type" value="Genomic_DNA"/>
</dbReference>
<comment type="similarity">
    <text evidence="2">Belongs to the BexD/CtrA/VexA family.</text>
</comment>
<sequence>MLQLKNPNNLVLKAIKSRHSFMSAVSLRSISLLVFALWSLNSFAQIQGIPANFTLPTPITRPTTTTNTGVKSTGSRKVSEIAGEKGDLDSLKKQKTANLSTADSSTAALRKKIFGYSIFNNSKITFDSYARMATPKNYILGPDDEIIIDINGYSENHYTLPVTPDGNIKIDRVGNVFVSGLTIEEAKKRIINRLSQIYVGLKASGTTSANTTATVSLGNIRTIRVTVIGEVIAPGTYAVSSLAKVFNVLYQAGGPNENGTFREIKVIRGKKLVARVDLYDLLTTGNLRQDIALQDQDIIQVTPYKSRIEIAGRVKKPAIFEVLPNENLDMIINEYAGGYLPDAYKSVLKIERFTDKERKLVDLNGELLTSFFPKSGDFITVDQILMDRYENVVKLNGAVFRPGRYSLSDNSSLSRLILRAAGFKEDAFLDRILIVRLKSDLTKENIAVNYKDILSGAAPDVPLKREDEITVYSSLEMMENYTVRIQGEIKLTSMDGFAEKTPTGSTSLGVLPNSGGETPSVGTYPYVKNMTVEDLVIKAGGLKESAATGRIEVIRRKKNIGQDDPSKITPTIGEKFQFSINPDLSMSSSASKFILEPFDEVFVRSSPNYERQQFVSIDGQVIFPGVYALERKDEKLLDVIKRAGGLNAQAYPAGATLIRKVKLTDQEVERKSRQIQDLSDNNSETSVKVEPIKQIYEESIGIDLVDVLENENSKSNMLLQDGDILRIPKEPQTVRMQGEVLYPTSTRFIEGASFKHYISESGGFTSLSSRKRSYVIYANGSVDRTRKLLGLVNVYPKINPGSEIVVPRLNQKQMASQQVLGIITTITASLTGIGTIIALMRAIQ</sequence>
<evidence type="ECO:0000256" key="12">
    <source>
        <dbReference type="ARBA" id="ARBA00023139"/>
    </source>
</evidence>
<name>A0ABT6Y2A5_9BACT</name>
<keyword evidence="12" id="KW-0564">Palmitate</keyword>
<evidence type="ECO:0000256" key="5">
    <source>
        <dbReference type="ARBA" id="ARBA00022597"/>
    </source>
</evidence>
<keyword evidence="15" id="KW-1133">Transmembrane helix</keyword>
<evidence type="ECO:0000256" key="13">
    <source>
        <dbReference type="ARBA" id="ARBA00023237"/>
    </source>
</evidence>
<comment type="caution">
    <text evidence="19">The sequence shown here is derived from an EMBL/GenBank/DDBJ whole genome shotgun (WGS) entry which is preliminary data.</text>
</comment>
<keyword evidence="6 15" id="KW-0812">Transmembrane</keyword>
<evidence type="ECO:0000259" key="17">
    <source>
        <dbReference type="Pfam" id="PF10531"/>
    </source>
</evidence>
<keyword evidence="7" id="KW-0732">Signal</keyword>
<keyword evidence="3" id="KW-0813">Transport</keyword>
<dbReference type="InterPro" id="IPR054765">
    <property type="entry name" value="SLBB_dom"/>
</dbReference>
<keyword evidence="20" id="KW-1185">Reference proteome</keyword>
<dbReference type="InterPro" id="IPR049712">
    <property type="entry name" value="Poly_export"/>
</dbReference>
<dbReference type="Gene3D" id="3.30.1950.10">
    <property type="entry name" value="wza like domain"/>
    <property type="match status" value="1"/>
</dbReference>
<evidence type="ECO:0000256" key="15">
    <source>
        <dbReference type="SAM" id="Phobius"/>
    </source>
</evidence>
<evidence type="ECO:0000256" key="10">
    <source>
        <dbReference type="ARBA" id="ARBA00023114"/>
    </source>
</evidence>
<dbReference type="Pfam" id="PF02563">
    <property type="entry name" value="Poly_export"/>
    <property type="match status" value="1"/>
</dbReference>
<proteinExistence type="inferred from homology"/>
<evidence type="ECO:0000259" key="18">
    <source>
        <dbReference type="Pfam" id="PF22461"/>
    </source>
</evidence>
<evidence type="ECO:0000256" key="14">
    <source>
        <dbReference type="ARBA" id="ARBA00023288"/>
    </source>
</evidence>
<feature type="domain" description="Soluble ligand binding" evidence="17">
    <location>
        <begin position="615"/>
        <end position="667"/>
    </location>
</feature>
<feature type="domain" description="Polysaccharide export protein N-terminal" evidence="16">
    <location>
        <begin position="134"/>
        <end position="198"/>
    </location>
</feature>
<reference evidence="19 20" key="1">
    <citation type="submission" date="2023-05" db="EMBL/GenBank/DDBJ databases">
        <title>Novel species of genus Flectobacillus isolated from stream in China.</title>
        <authorList>
            <person name="Lu H."/>
        </authorList>
    </citation>
    <scope>NUCLEOTIDE SEQUENCE [LARGE SCALE GENOMIC DNA]</scope>
    <source>
        <strain evidence="19 20">KCTC 42575</strain>
    </source>
</reference>